<dbReference type="InterPro" id="IPR018321">
    <property type="entry name" value="Glucosamine6P_isomerase_CS"/>
</dbReference>
<dbReference type="PANTHER" id="PTHR42892">
    <property type="entry name" value="GLUCOSAMINE-6-PHOSPHATE DEAMINASE-LIKE PROTEIN BT_0258-RELATED"/>
    <property type="match status" value="1"/>
</dbReference>
<reference evidence="2" key="1">
    <citation type="submission" date="2020-12" db="EMBL/GenBank/DDBJ databases">
        <title>Vagococcus allomyrinae sp. nov. and Enterococcus lavae sp. nov., isolated from the larvae of Allomyrina dichotoma.</title>
        <authorList>
            <person name="Lee S.D."/>
        </authorList>
    </citation>
    <scope>NUCLEOTIDE SEQUENCE</scope>
    <source>
        <strain evidence="2">BWB3-3</strain>
    </source>
</reference>
<dbReference type="GO" id="GO:0004342">
    <property type="term" value="F:glucosamine-6-phosphate deaminase activity"/>
    <property type="evidence" value="ECO:0007669"/>
    <property type="project" value="InterPro"/>
</dbReference>
<dbReference type="InterPro" id="IPR006148">
    <property type="entry name" value="Glc/Gal-6P_isomerase"/>
</dbReference>
<feature type="domain" description="Glucosamine/galactosamine-6-phosphate isomerase" evidence="1">
    <location>
        <begin position="10"/>
        <end position="218"/>
    </location>
</feature>
<name>A0A940P6P2_9ENTE</name>
<evidence type="ECO:0000259" key="1">
    <source>
        <dbReference type="Pfam" id="PF01182"/>
    </source>
</evidence>
<protein>
    <submittedName>
        <fullName evidence="2">6-phosphogluconolactonase</fullName>
    </submittedName>
</protein>
<dbReference type="GO" id="GO:0005975">
    <property type="term" value="P:carbohydrate metabolic process"/>
    <property type="evidence" value="ECO:0007669"/>
    <property type="project" value="InterPro"/>
</dbReference>
<gene>
    <name evidence="2" type="ORF">I6N95_06970</name>
</gene>
<proteinExistence type="predicted"/>
<dbReference type="EMBL" id="JAEEGA010000003">
    <property type="protein sequence ID" value="MBP1040741.1"/>
    <property type="molecule type" value="Genomic_DNA"/>
</dbReference>
<evidence type="ECO:0000313" key="3">
    <source>
        <dbReference type="Proteomes" id="UP000674938"/>
    </source>
</evidence>
<organism evidence="2 3">
    <name type="scientific">Vagococcus allomyrinae</name>
    <dbReference type="NCBI Taxonomy" id="2794353"/>
    <lineage>
        <taxon>Bacteria</taxon>
        <taxon>Bacillati</taxon>
        <taxon>Bacillota</taxon>
        <taxon>Bacilli</taxon>
        <taxon>Lactobacillales</taxon>
        <taxon>Enterococcaceae</taxon>
        <taxon>Vagococcus</taxon>
    </lineage>
</organism>
<accession>A0A940P6P2</accession>
<dbReference type="AlphaFoldDB" id="A0A940P6P2"/>
<evidence type="ECO:0000313" key="2">
    <source>
        <dbReference type="EMBL" id="MBP1040741.1"/>
    </source>
</evidence>
<comment type="caution">
    <text evidence="2">The sequence shown here is derived from an EMBL/GenBank/DDBJ whole genome shotgun (WGS) entry which is preliminary data.</text>
</comment>
<dbReference type="PROSITE" id="PS01161">
    <property type="entry name" value="GLC_GALNAC_ISOMERASE"/>
    <property type="match status" value="1"/>
</dbReference>
<dbReference type="RefSeq" id="WP_209526058.1">
    <property type="nucleotide sequence ID" value="NZ_JAEEGA010000003.1"/>
</dbReference>
<dbReference type="PANTHER" id="PTHR42892:SF1">
    <property type="entry name" value="GLUCOSAMINE-6-PHOSPHATE ISOMERASE"/>
    <property type="match status" value="1"/>
</dbReference>
<dbReference type="InterPro" id="IPR052960">
    <property type="entry name" value="GlcN6P_deaminase-like"/>
</dbReference>
<sequence>MKVIAKKDVEAMSQGLAQMIIPYLTTDQKMNLSLTAGSTPLRAYEIIKELLVASDSRVSETVHFFQQDNLYLSTKPLEYKRFEYINESFFKANQIEDEQITYLTEETYPKIEALIEEAGGLDFAIMGIGADGHIAANMPGTPFENQGYRVLLDDKFKAMLAESDEFKEEIDCYVSIGMKTLMKTKKIIVIASGQGKAEILAKAFNGALTPEIPASILQFHPDVTVLCDEAAARLIK</sequence>
<keyword evidence="3" id="KW-1185">Reference proteome</keyword>
<dbReference type="InterPro" id="IPR037171">
    <property type="entry name" value="NagB/RpiA_transferase-like"/>
</dbReference>
<dbReference type="SUPFAM" id="SSF100950">
    <property type="entry name" value="NagB/RpiA/CoA transferase-like"/>
    <property type="match status" value="1"/>
</dbReference>
<dbReference type="Pfam" id="PF01182">
    <property type="entry name" value="Glucosamine_iso"/>
    <property type="match status" value="1"/>
</dbReference>
<dbReference type="GO" id="GO:0006044">
    <property type="term" value="P:N-acetylglucosamine metabolic process"/>
    <property type="evidence" value="ECO:0007669"/>
    <property type="project" value="InterPro"/>
</dbReference>
<dbReference type="Gene3D" id="3.40.50.1360">
    <property type="match status" value="1"/>
</dbReference>
<dbReference type="Proteomes" id="UP000674938">
    <property type="component" value="Unassembled WGS sequence"/>
</dbReference>